<comment type="caution">
    <text evidence="1">The sequence shown here is derived from an EMBL/GenBank/DDBJ whole genome shotgun (WGS) entry which is preliminary data.</text>
</comment>
<proteinExistence type="predicted"/>
<reference evidence="1" key="1">
    <citation type="submission" date="2019-10" db="EMBL/GenBank/DDBJ databases">
        <title>Draft genome sequece of Microseira wollei NIES-4236.</title>
        <authorList>
            <person name="Yamaguchi H."/>
            <person name="Suzuki S."/>
            <person name="Kawachi M."/>
        </authorList>
    </citation>
    <scope>NUCLEOTIDE SEQUENCE</scope>
    <source>
        <strain evidence="1">NIES-4236</strain>
    </source>
</reference>
<keyword evidence="2" id="KW-1185">Reference proteome</keyword>
<dbReference type="EMBL" id="BLAY01000127">
    <property type="protein sequence ID" value="GET41585.1"/>
    <property type="molecule type" value="Genomic_DNA"/>
</dbReference>
<gene>
    <name evidence="1" type="ORF">MiSe_63970</name>
</gene>
<dbReference type="RefSeq" id="WP_226588014.1">
    <property type="nucleotide sequence ID" value="NZ_BLAY01000127.1"/>
</dbReference>
<evidence type="ECO:0008006" key="3">
    <source>
        <dbReference type="Google" id="ProtNLM"/>
    </source>
</evidence>
<sequence>MDFIEDLLEKVREWARKIIEALLGPEVQPEPEPIPIPVNDPGRRR</sequence>
<name>A0AAV3XI50_9CYAN</name>
<dbReference type="Proteomes" id="UP001050975">
    <property type="component" value="Unassembled WGS sequence"/>
</dbReference>
<evidence type="ECO:0000313" key="2">
    <source>
        <dbReference type="Proteomes" id="UP001050975"/>
    </source>
</evidence>
<protein>
    <recommendedName>
        <fullName evidence="3">Competence damage-inducible protein A</fullName>
    </recommendedName>
</protein>
<dbReference type="AlphaFoldDB" id="A0AAV3XI50"/>
<accession>A0AAV3XI50</accession>
<organism evidence="1 2">
    <name type="scientific">Microseira wollei NIES-4236</name>
    <dbReference type="NCBI Taxonomy" id="2530354"/>
    <lineage>
        <taxon>Bacteria</taxon>
        <taxon>Bacillati</taxon>
        <taxon>Cyanobacteriota</taxon>
        <taxon>Cyanophyceae</taxon>
        <taxon>Oscillatoriophycideae</taxon>
        <taxon>Aerosakkonematales</taxon>
        <taxon>Aerosakkonemataceae</taxon>
        <taxon>Microseira</taxon>
    </lineage>
</organism>
<evidence type="ECO:0000313" key="1">
    <source>
        <dbReference type="EMBL" id="GET41585.1"/>
    </source>
</evidence>